<evidence type="ECO:0000313" key="2">
    <source>
        <dbReference type="Proteomes" id="UP000299102"/>
    </source>
</evidence>
<evidence type="ECO:0000313" key="1">
    <source>
        <dbReference type="EMBL" id="GBP59275.1"/>
    </source>
</evidence>
<gene>
    <name evidence="1" type="ORF">EVAR_103231_1</name>
</gene>
<name>A0A4C1XAF9_EUMVA</name>
<proteinExistence type="predicted"/>
<comment type="caution">
    <text evidence="1">The sequence shown here is derived from an EMBL/GenBank/DDBJ whole genome shotgun (WGS) entry which is preliminary data.</text>
</comment>
<dbReference type="Proteomes" id="UP000299102">
    <property type="component" value="Unassembled WGS sequence"/>
</dbReference>
<sequence length="97" mass="10836">MQKDTLDIIDEQLSARGFSSVEFELSNKVLSQLNPLAHLPVHTPSDDKRKVSLDFPKIPSSGPDLVTMIAAREYILSNKKNNLRNRSTVDEIIAEST</sequence>
<keyword evidence="2" id="KW-1185">Reference proteome</keyword>
<reference evidence="1 2" key="1">
    <citation type="journal article" date="2019" name="Commun. Biol.">
        <title>The bagworm genome reveals a unique fibroin gene that provides high tensile strength.</title>
        <authorList>
            <person name="Kono N."/>
            <person name="Nakamura H."/>
            <person name="Ohtoshi R."/>
            <person name="Tomita M."/>
            <person name="Numata K."/>
            <person name="Arakawa K."/>
        </authorList>
    </citation>
    <scope>NUCLEOTIDE SEQUENCE [LARGE SCALE GENOMIC DNA]</scope>
</reference>
<dbReference type="AlphaFoldDB" id="A0A4C1XAF9"/>
<protein>
    <submittedName>
        <fullName evidence="1">Uncharacterized protein</fullName>
    </submittedName>
</protein>
<dbReference type="EMBL" id="BGZK01000757">
    <property type="protein sequence ID" value="GBP59275.1"/>
    <property type="molecule type" value="Genomic_DNA"/>
</dbReference>
<organism evidence="1 2">
    <name type="scientific">Eumeta variegata</name>
    <name type="common">Bagworm moth</name>
    <name type="synonym">Eumeta japonica</name>
    <dbReference type="NCBI Taxonomy" id="151549"/>
    <lineage>
        <taxon>Eukaryota</taxon>
        <taxon>Metazoa</taxon>
        <taxon>Ecdysozoa</taxon>
        <taxon>Arthropoda</taxon>
        <taxon>Hexapoda</taxon>
        <taxon>Insecta</taxon>
        <taxon>Pterygota</taxon>
        <taxon>Neoptera</taxon>
        <taxon>Endopterygota</taxon>
        <taxon>Lepidoptera</taxon>
        <taxon>Glossata</taxon>
        <taxon>Ditrysia</taxon>
        <taxon>Tineoidea</taxon>
        <taxon>Psychidae</taxon>
        <taxon>Oiketicinae</taxon>
        <taxon>Eumeta</taxon>
    </lineage>
</organism>
<accession>A0A4C1XAF9</accession>